<evidence type="ECO:0000256" key="2">
    <source>
        <dbReference type="ARBA" id="ARBA00022448"/>
    </source>
</evidence>
<dbReference type="InterPro" id="IPR003593">
    <property type="entry name" value="AAA+_ATPase"/>
</dbReference>
<dbReference type="InterPro" id="IPR027417">
    <property type="entry name" value="P-loop_NTPase"/>
</dbReference>
<evidence type="ECO:0000256" key="3">
    <source>
        <dbReference type="ARBA" id="ARBA00022741"/>
    </source>
</evidence>
<dbReference type="GO" id="GO:0005524">
    <property type="term" value="F:ATP binding"/>
    <property type="evidence" value="ECO:0007669"/>
    <property type="project" value="UniProtKB-KW"/>
</dbReference>
<organism evidence="6 7">
    <name type="scientific">Candidatus Blautia stercoripullorum</name>
    <dbReference type="NCBI Taxonomy" id="2838502"/>
    <lineage>
        <taxon>Bacteria</taxon>
        <taxon>Bacillati</taxon>
        <taxon>Bacillota</taxon>
        <taxon>Clostridia</taxon>
        <taxon>Lachnospirales</taxon>
        <taxon>Lachnospiraceae</taxon>
        <taxon>Blautia</taxon>
    </lineage>
</organism>
<evidence type="ECO:0000313" key="7">
    <source>
        <dbReference type="Proteomes" id="UP000823850"/>
    </source>
</evidence>
<evidence type="ECO:0000313" key="6">
    <source>
        <dbReference type="EMBL" id="HJD39467.1"/>
    </source>
</evidence>
<dbReference type="GO" id="GO:0016887">
    <property type="term" value="F:ATP hydrolysis activity"/>
    <property type="evidence" value="ECO:0007669"/>
    <property type="project" value="InterPro"/>
</dbReference>
<accession>A0A9D2U4E8</accession>
<proteinExistence type="inferred from homology"/>
<dbReference type="AlphaFoldDB" id="A0A9D2U4E8"/>
<dbReference type="SUPFAM" id="SSF52540">
    <property type="entry name" value="P-loop containing nucleoside triphosphate hydrolases"/>
    <property type="match status" value="1"/>
</dbReference>
<gene>
    <name evidence="6" type="ORF">H9913_05515</name>
</gene>
<dbReference type="Pfam" id="PF00005">
    <property type="entry name" value="ABC_tran"/>
    <property type="match status" value="1"/>
</dbReference>
<comment type="caution">
    <text evidence="6">The sequence shown here is derived from an EMBL/GenBank/DDBJ whole genome shotgun (WGS) entry which is preliminary data.</text>
</comment>
<dbReference type="SMART" id="SM00382">
    <property type="entry name" value="AAA"/>
    <property type="match status" value="1"/>
</dbReference>
<dbReference type="PROSITE" id="PS00211">
    <property type="entry name" value="ABC_TRANSPORTER_1"/>
    <property type="match status" value="1"/>
</dbReference>
<dbReference type="InterPro" id="IPR017871">
    <property type="entry name" value="ABC_transporter-like_CS"/>
</dbReference>
<dbReference type="PANTHER" id="PTHR43335">
    <property type="entry name" value="ABC TRANSPORTER, ATP-BINDING PROTEIN"/>
    <property type="match status" value="1"/>
</dbReference>
<keyword evidence="4 6" id="KW-0067">ATP-binding</keyword>
<dbReference type="PROSITE" id="PS50893">
    <property type="entry name" value="ABC_TRANSPORTER_2"/>
    <property type="match status" value="1"/>
</dbReference>
<evidence type="ECO:0000256" key="1">
    <source>
        <dbReference type="ARBA" id="ARBA00005417"/>
    </source>
</evidence>
<feature type="domain" description="ABC transporter" evidence="5">
    <location>
        <begin position="4"/>
        <end position="232"/>
    </location>
</feature>
<dbReference type="EMBL" id="DWUX01000104">
    <property type="protein sequence ID" value="HJD39467.1"/>
    <property type="molecule type" value="Genomic_DNA"/>
</dbReference>
<protein>
    <submittedName>
        <fullName evidence="6">ATP-binding cassette domain-containing protein</fullName>
    </submittedName>
</protein>
<comment type="similarity">
    <text evidence="1">Belongs to the ABC transporter superfamily.</text>
</comment>
<reference evidence="6" key="2">
    <citation type="submission" date="2021-04" db="EMBL/GenBank/DDBJ databases">
        <authorList>
            <person name="Gilroy R."/>
        </authorList>
    </citation>
    <scope>NUCLEOTIDE SEQUENCE</scope>
    <source>
        <strain evidence="6">ChiW19-6364</strain>
    </source>
</reference>
<evidence type="ECO:0000256" key="4">
    <source>
        <dbReference type="ARBA" id="ARBA00022840"/>
    </source>
</evidence>
<dbReference type="PANTHER" id="PTHR43335:SF2">
    <property type="entry name" value="ABC TRANSPORTER, ATP-BINDING PROTEIN"/>
    <property type="match status" value="1"/>
</dbReference>
<dbReference type="InterPro" id="IPR003439">
    <property type="entry name" value="ABC_transporter-like_ATP-bd"/>
</dbReference>
<keyword evidence="2" id="KW-0813">Transport</keyword>
<name>A0A9D2U4E8_9FIRM</name>
<reference evidence="6" key="1">
    <citation type="journal article" date="2021" name="PeerJ">
        <title>Extensive microbial diversity within the chicken gut microbiome revealed by metagenomics and culture.</title>
        <authorList>
            <person name="Gilroy R."/>
            <person name="Ravi A."/>
            <person name="Getino M."/>
            <person name="Pursley I."/>
            <person name="Horton D.L."/>
            <person name="Alikhan N.F."/>
            <person name="Baker D."/>
            <person name="Gharbi K."/>
            <person name="Hall N."/>
            <person name="Watson M."/>
            <person name="Adriaenssens E.M."/>
            <person name="Foster-Nyarko E."/>
            <person name="Jarju S."/>
            <person name="Secka A."/>
            <person name="Antonio M."/>
            <person name="Oren A."/>
            <person name="Chaudhuri R.R."/>
            <person name="La Ragione R."/>
            <person name="Hildebrand F."/>
            <person name="Pallen M.J."/>
        </authorList>
    </citation>
    <scope>NUCLEOTIDE SEQUENCE</scope>
    <source>
        <strain evidence="6">ChiW19-6364</strain>
    </source>
</reference>
<dbReference type="Proteomes" id="UP000823850">
    <property type="component" value="Unassembled WGS sequence"/>
</dbReference>
<sequence length="298" mass="33163">MGELAIQNLSKKYGNKTALEKVDIILTNGVYGLLGPNGAGKSTLMQLITLNRKPSSGDIRWNGKSIFAESTRFRYVLGYMPQEQTLYPSFTAEEFLFYITALHGMKKSKASIAVENALKNVNLEMAAGQKIRTFSGGMKQRLLLAQSIISDPEVLILDEPTAGLDPYQRVEIRNLIAGMSLNRIILIATHVVQDVEVISKEIILIKEGRLVKTGSSFDLCRELEGHIFEAAVPAEEVESIKQCYRIYGIKELNSQQLCVRLFSDKKPDNMEVRIAAPTLEDVYLYELGGKSDEKPGQS</sequence>
<keyword evidence="3" id="KW-0547">Nucleotide-binding</keyword>
<evidence type="ECO:0000259" key="5">
    <source>
        <dbReference type="PROSITE" id="PS50893"/>
    </source>
</evidence>
<dbReference type="Gene3D" id="3.40.50.300">
    <property type="entry name" value="P-loop containing nucleotide triphosphate hydrolases"/>
    <property type="match status" value="1"/>
</dbReference>